<protein>
    <submittedName>
        <fullName evidence="1">Uncharacterized protein</fullName>
    </submittedName>
</protein>
<dbReference type="PROSITE" id="PS51257">
    <property type="entry name" value="PROKAR_LIPOPROTEIN"/>
    <property type="match status" value="1"/>
</dbReference>
<sequence length="175" mass="18099">MEMRGFFGTVALAACAVALISTHTGIMQAGISGSGTALKAMQMESAAFKRAQAEILIDRIIERSISRQAAPIDPKRIKEEANAKIFDALKKLGLEPALCKKAGSTYLKVQGMEGISEIDGITGVLALRLGGATVVQYFASGGSDGASALCALIVQGDFSTLFVLPAGYAASTVAI</sequence>
<comment type="caution">
    <text evidence="1">The sequence shown here is derived from an EMBL/GenBank/DDBJ whole genome shotgun (WGS) entry which is preliminary data.</text>
</comment>
<evidence type="ECO:0000313" key="2">
    <source>
        <dbReference type="Proteomes" id="UP000565078"/>
    </source>
</evidence>
<name>A0A7J4J247_9ARCH</name>
<dbReference type="Proteomes" id="UP000565078">
    <property type="component" value="Unassembled WGS sequence"/>
</dbReference>
<proteinExistence type="predicted"/>
<evidence type="ECO:0000313" key="1">
    <source>
        <dbReference type="EMBL" id="HIH10485.1"/>
    </source>
</evidence>
<reference evidence="2" key="1">
    <citation type="journal article" date="2020" name="bioRxiv">
        <title>A rank-normalized archaeal taxonomy based on genome phylogeny resolves widespread incomplete and uneven classifications.</title>
        <authorList>
            <person name="Rinke C."/>
            <person name="Chuvochina M."/>
            <person name="Mussig A.J."/>
            <person name="Chaumeil P.-A."/>
            <person name="Waite D.W."/>
            <person name="Whitman W.B."/>
            <person name="Parks D.H."/>
            <person name="Hugenholtz P."/>
        </authorList>
    </citation>
    <scope>NUCLEOTIDE SEQUENCE [LARGE SCALE GENOMIC DNA]</scope>
</reference>
<accession>A0A7J4J247</accession>
<gene>
    <name evidence="1" type="ORF">HA254_07515</name>
</gene>
<dbReference type="AlphaFoldDB" id="A0A7J4J247"/>
<dbReference type="EMBL" id="DUGC01000116">
    <property type="protein sequence ID" value="HIH10485.1"/>
    <property type="molecule type" value="Genomic_DNA"/>
</dbReference>
<organism evidence="1 2">
    <name type="scientific">Candidatus Iainarchaeum sp</name>
    <dbReference type="NCBI Taxonomy" id="3101447"/>
    <lineage>
        <taxon>Archaea</taxon>
        <taxon>Candidatus Iainarchaeota</taxon>
        <taxon>Candidatus Iainarchaeia</taxon>
        <taxon>Candidatus Iainarchaeales</taxon>
        <taxon>Candidatus Iainarchaeaceae</taxon>
        <taxon>Candidatus Iainarchaeum</taxon>
    </lineage>
</organism>